<organism evidence="3 4">
    <name type="scientific">Shewanella holmiensis</name>
    <dbReference type="NCBI Taxonomy" id="2952222"/>
    <lineage>
        <taxon>Bacteria</taxon>
        <taxon>Pseudomonadati</taxon>
        <taxon>Pseudomonadota</taxon>
        <taxon>Gammaproteobacteria</taxon>
        <taxon>Alteromonadales</taxon>
        <taxon>Shewanellaceae</taxon>
        <taxon>Shewanella</taxon>
    </lineage>
</organism>
<dbReference type="Gene3D" id="3.90.1010.10">
    <property type="match status" value="1"/>
</dbReference>
<protein>
    <submittedName>
        <fullName evidence="3">SufE family protein</fullName>
    </submittedName>
</protein>
<feature type="domain" description="Fe-S metabolism associated" evidence="2">
    <location>
        <begin position="28"/>
        <end position="145"/>
    </location>
</feature>
<dbReference type="PANTHER" id="PTHR43597:SF5">
    <property type="entry name" value="SUFE-LIKE PROTEIN 2, CHLOROPLASTIC"/>
    <property type="match status" value="1"/>
</dbReference>
<dbReference type="RefSeq" id="WP_261297084.1">
    <property type="nucleotide sequence ID" value="NZ_JAMTCD010000002.1"/>
</dbReference>
<keyword evidence="4" id="KW-1185">Reference proteome</keyword>
<evidence type="ECO:0000259" key="2">
    <source>
        <dbReference type="Pfam" id="PF02657"/>
    </source>
</evidence>
<dbReference type="PANTHER" id="PTHR43597">
    <property type="entry name" value="SULFUR ACCEPTOR PROTEIN CSDE"/>
    <property type="match status" value="1"/>
</dbReference>
<dbReference type="Pfam" id="PF02657">
    <property type="entry name" value="SufE"/>
    <property type="match status" value="1"/>
</dbReference>
<dbReference type="SUPFAM" id="SSF82649">
    <property type="entry name" value="SufE/NifU"/>
    <property type="match status" value="1"/>
</dbReference>
<dbReference type="AlphaFoldDB" id="A0A9X2WJN5"/>
<evidence type="ECO:0000256" key="1">
    <source>
        <dbReference type="ARBA" id="ARBA00010282"/>
    </source>
</evidence>
<evidence type="ECO:0000313" key="4">
    <source>
        <dbReference type="Proteomes" id="UP001155546"/>
    </source>
</evidence>
<dbReference type="EMBL" id="JAMTCD010000002">
    <property type="protein sequence ID" value="MCT7940641.1"/>
    <property type="molecule type" value="Genomic_DNA"/>
</dbReference>
<gene>
    <name evidence="3" type="ORF">NE535_02325</name>
</gene>
<comment type="similarity">
    <text evidence="1">Belongs to the SufE family.</text>
</comment>
<dbReference type="Proteomes" id="UP001155546">
    <property type="component" value="Unassembled WGS sequence"/>
</dbReference>
<evidence type="ECO:0000313" key="3">
    <source>
        <dbReference type="EMBL" id="MCT7940641.1"/>
    </source>
</evidence>
<reference evidence="3" key="1">
    <citation type="journal article" date="2023" name="Int. J. Syst. Evol. Microbiol.">
        <title>&lt;i&gt;Shewanella septentrionalis&lt;/i&gt; sp. nov. and &lt;i&gt;Shewanella holmiensis&lt;/i&gt; sp. nov., isolated from Baltic Sea water and sediments.</title>
        <authorList>
            <person name="Martin-Rodriguez A.J."/>
            <person name="Thorell K."/>
            <person name="Joffre E."/>
            <person name="Jensie-Markopoulos S."/>
            <person name="Moore E.R.B."/>
            <person name="Sjoling A."/>
        </authorList>
    </citation>
    <scope>NUCLEOTIDE SEQUENCE</scope>
    <source>
        <strain evidence="3">SP1S2-7</strain>
    </source>
</reference>
<dbReference type="InterPro" id="IPR003808">
    <property type="entry name" value="Fe-S_metab-assoc_dom"/>
</dbReference>
<accession>A0A9X2WJN5</accession>
<comment type="caution">
    <text evidence="3">The sequence shown here is derived from an EMBL/GenBank/DDBJ whole genome shotgun (WGS) entry which is preliminary data.</text>
</comment>
<sequence>MTNNAIPQPASSLFSPLSEDVLNSAKLIEQANNWQEKYRQIMLLGKKLPNLADELRHECAQVKGCESQAWLYHCQIDGQHFYLADSDARIVKGLIGLLLVATQGRTSSEIAQFDIAVYFENLGLNGQLSPSRTNGLHALAQAIARYATETN</sequence>
<proteinExistence type="inferred from homology"/>
<name>A0A9X2WJN5_9GAMM</name>